<feature type="compositionally biased region" description="Pro residues" evidence="1">
    <location>
        <begin position="40"/>
        <end position="49"/>
    </location>
</feature>
<dbReference type="AlphaFoldDB" id="A0A6J4QJ95"/>
<proteinExistence type="predicted"/>
<accession>A0A6J4QJ95</accession>
<sequence>GGVSSYRNFTADEVLYPPLAARGTATPSSHQPVPLLPSVHRPPPGTSRI</sequence>
<feature type="region of interest" description="Disordered" evidence="1">
    <location>
        <begin position="20"/>
        <end position="49"/>
    </location>
</feature>
<organism evidence="2">
    <name type="scientific">uncultured Rubrobacteraceae bacterium</name>
    <dbReference type="NCBI Taxonomy" id="349277"/>
    <lineage>
        <taxon>Bacteria</taxon>
        <taxon>Bacillati</taxon>
        <taxon>Actinomycetota</taxon>
        <taxon>Rubrobacteria</taxon>
        <taxon>Rubrobacterales</taxon>
        <taxon>Rubrobacteraceae</taxon>
        <taxon>environmental samples</taxon>
    </lineage>
</organism>
<evidence type="ECO:0000313" key="2">
    <source>
        <dbReference type="EMBL" id="CAA9445085.1"/>
    </source>
</evidence>
<reference evidence="2" key="1">
    <citation type="submission" date="2020-02" db="EMBL/GenBank/DDBJ databases">
        <authorList>
            <person name="Meier V. D."/>
        </authorList>
    </citation>
    <scope>NUCLEOTIDE SEQUENCE</scope>
    <source>
        <strain evidence="2">AVDCRST_MAG80</strain>
    </source>
</reference>
<evidence type="ECO:0000256" key="1">
    <source>
        <dbReference type="SAM" id="MobiDB-lite"/>
    </source>
</evidence>
<dbReference type="EMBL" id="CADCVC010000143">
    <property type="protein sequence ID" value="CAA9445085.1"/>
    <property type="molecule type" value="Genomic_DNA"/>
</dbReference>
<feature type="non-terminal residue" evidence="2">
    <location>
        <position position="49"/>
    </location>
</feature>
<name>A0A6J4QJ95_9ACTN</name>
<feature type="non-terminal residue" evidence="2">
    <location>
        <position position="1"/>
    </location>
</feature>
<protein>
    <submittedName>
        <fullName evidence="2">Uncharacterized protein</fullName>
    </submittedName>
</protein>
<gene>
    <name evidence="2" type="ORF">AVDCRST_MAG80-1697</name>
</gene>